<dbReference type="EMBL" id="JMCB01000005">
    <property type="protein sequence ID" value="KFE69020.1"/>
    <property type="molecule type" value="Genomic_DNA"/>
</dbReference>
<evidence type="ECO:0008006" key="3">
    <source>
        <dbReference type="Google" id="ProtNLM"/>
    </source>
</evidence>
<evidence type="ECO:0000313" key="2">
    <source>
        <dbReference type="Proteomes" id="UP000028725"/>
    </source>
</evidence>
<dbReference type="Pfam" id="PF08757">
    <property type="entry name" value="CotH"/>
    <property type="match status" value="1"/>
</dbReference>
<dbReference type="AlphaFoldDB" id="A0A085WMV7"/>
<dbReference type="PANTHER" id="PTHR40050:SF1">
    <property type="entry name" value="INNER SPORE COAT PROTEIN H"/>
    <property type="match status" value="1"/>
</dbReference>
<reference evidence="1 2" key="1">
    <citation type="submission" date="2014-04" db="EMBL/GenBank/DDBJ databases">
        <title>Genome assembly of Hyalangium minutum DSM 14724.</title>
        <authorList>
            <person name="Sharma G."/>
            <person name="Subramanian S."/>
        </authorList>
    </citation>
    <scope>NUCLEOTIDE SEQUENCE [LARGE SCALE GENOMIC DNA]</scope>
    <source>
        <strain evidence="1 2">DSM 14724</strain>
    </source>
</reference>
<name>A0A085WMV7_9BACT</name>
<dbReference type="Proteomes" id="UP000028725">
    <property type="component" value="Unassembled WGS sequence"/>
</dbReference>
<organism evidence="1 2">
    <name type="scientific">Hyalangium minutum</name>
    <dbReference type="NCBI Taxonomy" id="394096"/>
    <lineage>
        <taxon>Bacteria</taxon>
        <taxon>Pseudomonadati</taxon>
        <taxon>Myxococcota</taxon>
        <taxon>Myxococcia</taxon>
        <taxon>Myxococcales</taxon>
        <taxon>Cystobacterineae</taxon>
        <taxon>Archangiaceae</taxon>
        <taxon>Hyalangium</taxon>
    </lineage>
</organism>
<keyword evidence="2" id="KW-1185">Reference proteome</keyword>
<dbReference type="InterPro" id="IPR014867">
    <property type="entry name" value="Spore_coat_CotH_CotH2/3/7"/>
</dbReference>
<dbReference type="STRING" id="394096.DB31_6922"/>
<comment type="caution">
    <text evidence="1">The sequence shown here is derived from an EMBL/GenBank/DDBJ whole genome shotgun (WGS) entry which is preliminary data.</text>
</comment>
<gene>
    <name evidence="1" type="ORF">DB31_6922</name>
</gene>
<dbReference type="PANTHER" id="PTHR40050">
    <property type="entry name" value="INNER SPORE COAT PROTEIN H"/>
    <property type="match status" value="1"/>
</dbReference>
<accession>A0A085WMV7</accession>
<protein>
    <recommendedName>
        <fullName evidence="3">Inner spore coat protein H</fullName>
    </recommendedName>
</protein>
<proteinExistence type="predicted"/>
<sequence>MALTVTPEHLQALEANVEARDYGVPAQFTYQGRTWAVELRYRGRSTRAEPKKPYSVRFPKDDRFLNGVKRLELLAAYKDAGYLTEKLWYDVAASVGLKVPRTHYVHLSLNGQYQGIYTEIEDLEKAFLRAHDLDDDSDIYRCGMQDCELRPPPREAYMEDWDKRTNEDQPWDGLWNFIDGINRTPPHAFRAFAEKEVALDDYLTWMVLDTFISNDYQVDSRSFLVYEREQRQWIYVPWDLNNALSLYSRKHDVRQGVSDRVSRPLFGFTAYDPYVYDLAEWRRSWGELDMKPAWSTLTTRILDDEVLRARYVARLRMLLDTWLTEENLSRRIHAMHQLLRPFILPSAQGQTLDPFVSPEHAARSPEFLRNFVRERRKWLLAHIADIESLGSGPLVIDRVGREASGAWWVQLYNRGNTPVSLDGLYLSGFTRVPTQSLLPATTVAPQGFVTLRQGSADAAGRLSAEINAQRPELSLFAADGRTPVDLLWLAPLAPGEAYGRQPRGAETFGPQAGP</sequence>
<evidence type="ECO:0000313" key="1">
    <source>
        <dbReference type="EMBL" id="KFE69020.1"/>
    </source>
</evidence>